<evidence type="ECO:0000256" key="3">
    <source>
        <dbReference type="SAM" id="SignalP"/>
    </source>
</evidence>
<feature type="transmembrane region" description="Helical" evidence="2">
    <location>
        <begin position="44"/>
        <end position="69"/>
    </location>
</feature>
<evidence type="ECO:0000256" key="2">
    <source>
        <dbReference type="SAM" id="Phobius"/>
    </source>
</evidence>
<keyword evidence="3" id="KW-0732">Signal</keyword>
<comment type="caution">
    <text evidence="6">The sequence shown here is derived from an EMBL/GenBank/DDBJ whole genome shotgun (WGS) entry which is preliminary data.</text>
</comment>
<evidence type="ECO:0000313" key="6">
    <source>
        <dbReference type="EMBL" id="KAG1908089.1"/>
    </source>
</evidence>
<dbReference type="PANTHER" id="PTHR31685:SF2">
    <property type="entry name" value="PROTEIN YTP1"/>
    <property type="match status" value="1"/>
</dbReference>
<sequence>MAGDLFSSTPLLLPLVLTWIVPVLAHEHHGADLTEEQLHAPVDAVLWIHIALQAIVWGFIFPVGMVLGLARSRWHVPVQSLAFALTFGGIVLGHAHGGRQFPSSVHSHIGSWILVPIFAQLGLGIYLKLHIHERTLRPYAVRAHGILGRVWPILGWVQGLFGVITLRGFCGEVGAGQCAAHYIMGSGFIGYGMIMALLLVVGDNWVRRSGRSPEWWDSWVIMLWGIVNTFTEHHGGEWSVKDMQHTILGILWWAGGALGIFLSRNNQRNVVPGVIIILTGWAMSDHAQALMLSTKVHSMFGYSLMLAGFARVLEVCFIPLPSSPLPERPPLDDNDSEHTLAPSAPKDTGVAAKLNAVRAFRHLPPPCLLLNCVSRLLFMSATDEELEAAHEEGIDHVTYVLSMYSIAFLFYLLTVFLLHLYSASGRNASSVQQPNVVFSAEGIELSNTDASKWYTPLSREEGTSAPAHVLGEDEDD</sequence>
<dbReference type="Pfam" id="PF10355">
    <property type="entry name" value="Ytp1"/>
    <property type="match status" value="1"/>
</dbReference>
<feature type="transmembrane region" description="Helical" evidence="2">
    <location>
        <begin position="243"/>
        <end position="262"/>
    </location>
</feature>
<keyword evidence="2" id="KW-0812">Transmembrane</keyword>
<dbReference type="EMBL" id="JABBWK010000002">
    <property type="protein sequence ID" value="KAG1908089.1"/>
    <property type="molecule type" value="Genomic_DNA"/>
</dbReference>
<feature type="chain" id="PRO_5042158532" description="Integral membrane protein" evidence="3">
    <location>
        <begin position="26"/>
        <end position="476"/>
    </location>
</feature>
<feature type="signal peptide" evidence="3">
    <location>
        <begin position="1"/>
        <end position="25"/>
    </location>
</feature>
<keyword evidence="7" id="KW-1185">Reference proteome</keyword>
<accession>A0AAD4ENI7</accession>
<dbReference type="CDD" id="cd08760">
    <property type="entry name" value="Cyt_b561_FRRS1_like"/>
    <property type="match status" value="1"/>
</dbReference>
<name>A0AAD4ENI7_9AGAM</name>
<feature type="transmembrane region" description="Helical" evidence="2">
    <location>
        <begin position="81"/>
        <end position="97"/>
    </location>
</feature>
<keyword evidence="2" id="KW-0472">Membrane</keyword>
<dbReference type="RefSeq" id="XP_041233664.1">
    <property type="nucleotide sequence ID" value="XM_041378503.1"/>
</dbReference>
<evidence type="ECO:0000313" key="7">
    <source>
        <dbReference type="Proteomes" id="UP001195769"/>
    </source>
</evidence>
<evidence type="ECO:0008006" key="8">
    <source>
        <dbReference type="Google" id="ProtNLM"/>
    </source>
</evidence>
<evidence type="ECO:0000259" key="5">
    <source>
        <dbReference type="Pfam" id="PF10355"/>
    </source>
</evidence>
<dbReference type="GeneID" id="64672801"/>
<organism evidence="6 7">
    <name type="scientific">Suillus fuscotomentosus</name>
    <dbReference type="NCBI Taxonomy" id="1912939"/>
    <lineage>
        <taxon>Eukaryota</taxon>
        <taxon>Fungi</taxon>
        <taxon>Dikarya</taxon>
        <taxon>Basidiomycota</taxon>
        <taxon>Agaricomycotina</taxon>
        <taxon>Agaricomycetes</taxon>
        <taxon>Agaricomycetidae</taxon>
        <taxon>Boletales</taxon>
        <taxon>Suillineae</taxon>
        <taxon>Suillaceae</taxon>
        <taxon>Suillus</taxon>
    </lineage>
</organism>
<feature type="transmembrane region" description="Helical" evidence="2">
    <location>
        <begin position="109"/>
        <end position="129"/>
    </location>
</feature>
<feature type="transmembrane region" description="Helical" evidence="2">
    <location>
        <begin position="214"/>
        <end position="231"/>
    </location>
</feature>
<proteinExistence type="predicted"/>
<keyword evidence="2" id="KW-1133">Transmembrane helix</keyword>
<dbReference type="AlphaFoldDB" id="A0AAD4ENI7"/>
<dbReference type="Proteomes" id="UP001195769">
    <property type="component" value="Unassembled WGS sequence"/>
</dbReference>
<feature type="domain" description="Protein YTP1-like C-terminal" evidence="5">
    <location>
        <begin position="155"/>
        <end position="421"/>
    </location>
</feature>
<reference evidence="6" key="1">
    <citation type="journal article" date="2020" name="New Phytol.">
        <title>Comparative genomics reveals dynamic genome evolution in host specialist ectomycorrhizal fungi.</title>
        <authorList>
            <person name="Lofgren L.A."/>
            <person name="Nguyen N.H."/>
            <person name="Vilgalys R."/>
            <person name="Ruytinx J."/>
            <person name="Liao H.L."/>
            <person name="Branco S."/>
            <person name="Kuo A."/>
            <person name="LaButti K."/>
            <person name="Lipzen A."/>
            <person name="Andreopoulos W."/>
            <person name="Pangilinan J."/>
            <person name="Riley R."/>
            <person name="Hundley H."/>
            <person name="Na H."/>
            <person name="Barry K."/>
            <person name="Grigoriev I.V."/>
            <person name="Stajich J.E."/>
            <person name="Kennedy P.G."/>
        </authorList>
    </citation>
    <scope>NUCLEOTIDE SEQUENCE</scope>
    <source>
        <strain evidence="6">FC203</strain>
    </source>
</reference>
<dbReference type="PANTHER" id="PTHR31685">
    <property type="entry name" value="INTEGRAL MEMBRANE PROTEIN (AFU_ORTHOLOGUE AFUA_6G12730)-RELATED"/>
    <property type="match status" value="1"/>
</dbReference>
<gene>
    <name evidence="6" type="ORF">F5891DRAFT_998754</name>
</gene>
<feature type="domain" description="DUF2427" evidence="4">
    <location>
        <begin position="37"/>
        <end position="130"/>
    </location>
</feature>
<feature type="transmembrane region" description="Helical" evidence="2">
    <location>
        <begin position="401"/>
        <end position="421"/>
    </location>
</feature>
<evidence type="ECO:0000259" key="4">
    <source>
        <dbReference type="Pfam" id="PF10348"/>
    </source>
</evidence>
<dbReference type="InterPro" id="IPR018825">
    <property type="entry name" value="DUF2427"/>
</dbReference>
<dbReference type="InterPro" id="IPR018827">
    <property type="entry name" value="YTP1_C"/>
</dbReference>
<dbReference type="Pfam" id="PF10348">
    <property type="entry name" value="DUF2427"/>
    <property type="match status" value="1"/>
</dbReference>
<feature type="transmembrane region" description="Helical" evidence="2">
    <location>
        <begin position="150"/>
        <end position="169"/>
    </location>
</feature>
<feature type="region of interest" description="Disordered" evidence="1">
    <location>
        <begin position="455"/>
        <end position="476"/>
    </location>
</feature>
<evidence type="ECO:0000256" key="1">
    <source>
        <dbReference type="SAM" id="MobiDB-lite"/>
    </source>
</evidence>
<feature type="transmembrane region" description="Helical" evidence="2">
    <location>
        <begin position="181"/>
        <end position="202"/>
    </location>
</feature>
<protein>
    <recommendedName>
        <fullName evidence="8">Integral membrane protein</fullName>
    </recommendedName>
</protein>